<dbReference type="EMBL" id="JAUJYO010000009">
    <property type="protein sequence ID" value="KAK1308649.1"/>
    <property type="molecule type" value="Genomic_DNA"/>
</dbReference>
<dbReference type="GO" id="GO:0070973">
    <property type="term" value="P:protein localization to endoplasmic reticulum exit site"/>
    <property type="evidence" value="ECO:0007669"/>
    <property type="project" value="TreeGrafter"/>
</dbReference>
<proteinExistence type="predicted"/>
<evidence type="ECO:0000313" key="7">
    <source>
        <dbReference type="Proteomes" id="UP001180020"/>
    </source>
</evidence>
<keyword evidence="7" id="KW-1185">Reference proteome</keyword>
<dbReference type="SUPFAM" id="SSF51126">
    <property type="entry name" value="Pectin lyase-like"/>
    <property type="match status" value="1"/>
</dbReference>
<evidence type="ECO:0000256" key="1">
    <source>
        <dbReference type="ARBA" id="ARBA00005184"/>
    </source>
</evidence>
<comment type="caution">
    <text evidence="6">The sequence shown here is derived from an EMBL/GenBank/DDBJ whole genome shotgun (WGS) entry which is preliminary data.</text>
</comment>
<dbReference type="InterPro" id="IPR012334">
    <property type="entry name" value="Pectin_lyas_fold"/>
</dbReference>
<reference evidence="6" key="1">
    <citation type="journal article" date="2023" name="Nat. Commun.">
        <title>Diploid and tetraploid genomes of Acorus and the evolution of monocots.</title>
        <authorList>
            <person name="Ma L."/>
            <person name="Liu K.W."/>
            <person name="Li Z."/>
            <person name="Hsiao Y.Y."/>
            <person name="Qi Y."/>
            <person name="Fu T."/>
            <person name="Tang G.D."/>
            <person name="Zhang D."/>
            <person name="Sun W.H."/>
            <person name="Liu D.K."/>
            <person name="Li Y."/>
            <person name="Chen G.Z."/>
            <person name="Liu X.D."/>
            <person name="Liao X.Y."/>
            <person name="Jiang Y.T."/>
            <person name="Yu X."/>
            <person name="Hao Y."/>
            <person name="Huang J."/>
            <person name="Zhao X.W."/>
            <person name="Ke S."/>
            <person name="Chen Y.Y."/>
            <person name="Wu W.L."/>
            <person name="Hsu J.L."/>
            <person name="Lin Y.F."/>
            <person name="Huang M.D."/>
            <person name="Li C.Y."/>
            <person name="Huang L."/>
            <person name="Wang Z.W."/>
            <person name="Zhao X."/>
            <person name="Zhong W.Y."/>
            <person name="Peng D.H."/>
            <person name="Ahmad S."/>
            <person name="Lan S."/>
            <person name="Zhang J.S."/>
            <person name="Tsai W.C."/>
            <person name="Van de Peer Y."/>
            <person name="Liu Z.J."/>
        </authorList>
    </citation>
    <scope>NUCLEOTIDE SEQUENCE</scope>
    <source>
        <strain evidence="6">CP</strain>
    </source>
</reference>
<evidence type="ECO:0000259" key="5">
    <source>
        <dbReference type="Pfam" id="PF01095"/>
    </source>
</evidence>
<feature type="domain" description="Pectinesterase catalytic" evidence="5">
    <location>
        <begin position="110"/>
        <end position="184"/>
    </location>
</feature>
<dbReference type="GO" id="GO:0012507">
    <property type="term" value="C:ER to Golgi transport vesicle membrane"/>
    <property type="evidence" value="ECO:0007669"/>
    <property type="project" value="TreeGrafter"/>
</dbReference>
<keyword evidence="3" id="KW-0063">Aspartyl esterase</keyword>
<dbReference type="Gene3D" id="2.160.20.10">
    <property type="entry name" value="Single-stranded right-handed beta-helix, Pectin lyase-like"/>
    <property type="match status" value="1"/>
</dbReference>
<dbReference type="PANTHER" id="PTHR13402">
    <property type="entry name" value="RGPR-RELATED"/>
    <property type="match status" value="1"/>
</dbReference>
<dbReference type="GO" id="GO:0042545">
    <property type="term" value="P:cell wall modification"/>
    <property type="evidence" value="ECO:0007669"/>
    <property type="project" value="InterPro"/>
</dbReference>
<dbReference type="GO" id="GO:0070971">
    <property type="term" value="C:endoplasmic reticulum exit site"/>
    <property type="evidence" value="ECO:0007669"/>
    <property type="project" value="TreeGrafter"/>
</dbReference>
<dbReference type="GO" id="GO:0030599">
    <property type="term" value="F:pectinesterase activity"/>
    <property type="evidence" value="ECO:0007669"/>
    <property type="project" value="InterPro"/>
</dbReference>
<accession>A0AAV9E6Y8</accession>
<sequence>MNGTSEYNINSVFKSQSILSNGEPEMKNVPLSEHSSGMPPIPPSSNQFSARSRMGVRSRYVDTFNKGGAAPTASLFHSTPAPAPKPLGNANFFVPTPIPSTENILESPGKCVITSAPILKPVQRSIKTYLRRPKMRYSRTICVHNYFDSLVHPAGWLKWNGNFALDTVYYAEFRNIRPGSRISSTKDEVKFKPNVGCERLDEVNKVVKASLEEEEMVFTLYKVKNKLLTPNFEAKGEPPNNEH</sequence>
<gene>
    <name evidence="6" type="primary">PECS-2.1</name>
    <name evidence="6" type="ORF">QJS10_CPA09g00077</name>
</gene>
<feature type="region of interest" description="Disordered" evidence="4">
    <location>
        <begin position="18"/>
        <end position="49"/>
    </location>
</feature>
<reference evidence="6" key="2">
    <citation type="submission" date="2023-06" db="EMBL/GenBank/DDBJ databases">
        <authorList>
            <person name="Ma L."/>
            <person name="Liu K.-W."/>
            <person name="Li Z."/>
            <person name="Hsiao Y.-Y."/>
            <person name="Qi Y."/>
            <person name="Fu T."/>
            <person name="Tang G."/>
            <person name="Zhang D."/>
            <person name="Sun W.-H."/>
            <person name="Liu D.-K."/>
            <person name="Li Y."/>
            <person name="Chen G.-Z."/>
            <person name="Liu X.-D."/>
            <person name="Liao X.-Y."/>
            <person name="Jiang Y.-T."/>
            <person name="Yu X."/>
            <person name="Hao Y."/>
            <person name="Huang J."/>
            <person name="Zhao X.-W."/>
            <person name="Ke S."/>
            <person name="Chen Y.-Y."/>
            <person name="Wu W.-L."/>
            <person name="Hsu J.-L."/>
            <person name="Lin Y.-F."/>
            <person name="Huang M.-D."/>
            <person name="Li C.-Y."/>
            <person name="Huang L."/>
            <person name="Wang Z.-W."/>
            <person name="Zhao X."/>
            <person name="Zhong W.-Y."/>
            <person name="Peng D.-H."/>
            <person name="Ahmad S."/>
            <person name="Lan S."/>
            <person name="Zhang J.-S."/>
            <person name="Tsai W.-C."/>
            <person name="Van De Peer Y."/>
            <person name="Liu Z.-J."/>
        </authorList>
    </citation>
    <scope>NUCLEOTIDE SEQUENCE</scope>
    <source>
        <strain evidence="6">CP</strain>
        <tissue evidence="6">Leaves</tissue>
    </source>
</reference>
<dbReference type="Proteomes" id="UP001180020">
    <property type="component" value="Unassembled WGS sequence"/>
</dbReference>
<organism evidence="6 7">
    <name type="scientific">Acorus calamus</name>
    <name type="common">Sweet flag</name>
    <dbReference type="NCBI Taxonomy" id="4465"/>
    <lineage>
        <taxon>Eukaryota</taxon>
        <taxon>Viridiplantae</taxon>
        <taxon>Streptophyta</taxon>
        <taxon>Embryophyta</taxon>
        <taxon>Tracheophyta</taxon>
        <taxon>Spermatophyta</taxon>
        <taxon>Magnoliopsida</taxon>
        <taxon>Liliopsida</taxon>
        <taxon>Acoraceae</taxon>
        <taxon>Acorus</taxon>
    </lineage>
</organism>
<name>A0AAV9E6Y8_ACOCL</name>
<evidence type="ECO:0000256" key="4">
    <source>
        <dbReference type="SAM" id="MobiDB-lite"/>
    </source>
</evidence>
<comment type="pathway">
    <text evidence="1">Glycan metabolism; pectin degradation; 2-dehydro-3-deoxy-D-gluconate from pectin: step 1/5.</text>
</comment>
<dbReference type="AlphaFoldDB" id="A0AAV9E6Y8"/>
<protein>
    <submittedName>
        <fullName evidence="6">Pectinesterase 2</fullName>
    </submittedName>
</protein>
<keyword evidence="2" id="KW-0378">Hydrolase</keyword>
<evidence type="ECO:0000256" key="3">
    <source>
        <dbReference type="ARBA" id="ARBA00023085"/>
    </source>
</evidence>
<evidence type="ECO:0000313" key="6">
    <source>
        <dbReference type="EMBL" id="KAK1308649.1"/>
    </source>
</evidence>
<evidence type="ECO:0000256" key="2">
    <source>
        <dbReference type="ARBA" id="ARBA00022801"/>
    </source>
</evidence>
<dbReference type="InterPro" id="IPR000070">
    <property type="entry name" value="Pectinesterase_cat"/>
</dbReference>
<dbReference type="Pfam" id="PF01095">
    <property type="entry name" value="Pectinesterase"/>
    <property type="match status" value="1"/>
</dbReference>
<dbReference type="InterPro" id="IPR011050">
    <property type="entry name" value="Pectin_lyase_fold/virulence"/>
</dbReference>
<dbReference type="GO" id="GO:0007030">
    <property type="term" value="P:Golgi organization"/>
    <property type="evidence" value="ECO:0007669"/>
    <property type="project" value="TreeGrafter"/>
</dbReference>
<dbReference type="PANTHER" id="PTHR13402:SF6">
    <property type="entry name" value="SECRETORY 16, ISOFORM I"/>
    <property type="match status" value="1"/>
</dbReference>